<evidence type="ECO:0000256" key="11">
    <source>
        <dbReference type="SAM" id="MobiDB-lite"/>
    </source>
</evidence>
<organism evidence="15 16">
    <name type="scientific">Williamsia deligens</name>
    <dbReference type="NCBI Taxonomy" id="321325"/>
    <lineage>
        <taxon>Bacteria</taxon>
        <taxon>Bacillati</taxon>
        <taxon>Actinomycetota</taxon>
        <taxon>Actinomycetes</taxon>
        <taxon>Mycobacteriales</taxon>
        <taxon>Nocardiaceae</taxon>
        <taxon>Williamsia</taxon>
    </lineage>
</organism>
<evidence type="ECO:0000256" key="9">
    <source>
        <dbReference type="PROSITE-ProRule" id="PRU00703"/>
    </source>
</evidence>
<keyword evidence="4 10" id="KW-0812">Transmembrane</keyword>
<evidence type="ECO:0000256" key="7">
    <source>
        <dbReference type="ARBA" id="ARBA00023122"/>
    </source>
</evidence>
<feature type="domain" description="CBS" evidence="13">
    <location>
        <begin position="292"/>
        <end position="353"/>
    </location>
</feature>
<evidence type="ECO:0000256" key="8">
    <source>
        <dbReference type="ARBA" id="ARBA00023136"/>
    </source>
</evidence>
<feature type="region of interest" description="Disordered" evidence="11">
    <location>
        <begin position="410"/>
        <end position="429"/>
    </location>
</feature>
<feature type="transmembrane region" description="Helical" evidence="12">
    <location>
        <begin position="6"/>
        <end position="27"/>
    </location>
</feature>
<evidence type="ECO:0000259" key="14">
    <source>
        <dbReference type="PROSITE" id="PS51846"/>
    </source>
</evidence>
<reference evidence="16" key="1">
    <citation type="journal article" date="2019" name="Int. J. Syst. Evol. Microbiol.">
        <title>The Global Catalogue of Microorganisms (GCM) 10K type strain sequencing project: providing services to taxonomists for standard genome sequencing and annotation.</title>
        <authorList>
            <consortium name="The Broad Institute Genomics Platform"/>
            <consortium name="The Broad Institute Genome Sequencing Center for Infectious Disease"/>
            <person name="Wu L."/>
            <person name="Ma J."/>
        </authorList>
    </citation>
    <scope>NUCLEOTIDE SEQUENCE [LARGE SCALE GENOMIC DNA]</scope>
    <source>
        <strain evidence="16">CCUG 50873</strain>
    </source>
</reference>
<evidence type="ECO:0000256" key="12">
    <source>
        <dbReference type="SAM" id="Phobius"/>
    </source>
</evidence>
<evidence type="ECO:0000256" key="3">
    <source>
        <dbReference type="ARBA" id="ARBA00022475"/>
    </source>
</evidence>
<dbReference type="SUPFAM" id="SSF56176">
    <property type="entry name" value="FAD-binding/transporter-associated domain-like"/>
    <property type="match status" value="1"/>
</dbReference>
<evidence type="ECO:0000256" key="5">
    <source>
        <dbReference type="ARBA" id="ARBA00022737"/>
    </source>
</evidence>
<comment type="similarity">
    <text evidence="2">Belongs to the UPF0053 family.</text>
</comment>
<dbReference type="PROSITE" id="PS51846">
    <property type="entry name" value="CNNM"/>
    <property type="match status" value="1"/>
</dbReference>
<dbReference type="InterPro" id="IPR044751">
    <property type="entry name" value="Ion_transp-like_CBS"/>
</dbReference>
<dbReference type="InterPro" id="IPR016169">
    <property type="entry name" value="FAD-bd_PCMH_sub2"/>
</dbReference>
<dbReference type="EMBL" id="JBHTIL010000006">
    <property type="protein sequence ID" value="MFD0927453.1"/>
    <property type="molecule type" value="Genomic_DNA"/>
</dbReference>
<proteinExistence type="inferred from homology"/>
<dbReference type="InterPro" id="IPR051676">
    <property type="entry name" value="UPF0053_domain"/>
</dbReference>
<sequence length="468" mass="49571">MTQTLIIVGSLAGFIALTLGTALFVAAEFSLTALERSTVDSDLHNRDDRRARQVARAHRTLSFQLSGAQLGITITTLVTGYIAEPVLAQLFGPALEAAGVGDDLTDVLSIVAALVVATSLSMVLGELIPKNAAIARPLPTARATAGPMVAFSSIFSWAIRGTNGTANWVVRRLGIEPAEELRSARSPEELGSLVRNSAREGSLDQSTAILVGRSLRFGERTAEELMTPRSTVEALDETADVRDLIVAASQTGFSRFPVVVDGDLDNIRGFVHIKQAFTLPVSARQTTSLGDIARAVPVVPDSLDGDTLMARIRGDGMQVAVVIDEYGGTAGIVTTEDLIEEIVGDVTDEHDDEQADVQRSDDGWICSGLLRIDELAAATGYHAPDGDYDTLGGLVVALLGRIAAEGDVVPLPERHEGEDDAGPDPVPVEPRWRARVVRMDGRRVDAVAISAIDPDALPDTDADGEVDA</sequence>
<keyword evidence="5" id="KW-0677">Repeat</keyword>
<dbReference type="InterPro" id="IPR000644">
    <property type="entry name" value="CBS_dom"/>
</dbReference>
<dbReference type="Gene3D" id="3.30.465.10">
    <property type="match status" value="1"/>
</dbReference>
<dbReference type="InterPro" id="IPR046342">
    <property type="entry name" value="CBS_dom_sf"/>
</dbReference>
<dbReference type="PANTHER" id="PTHR43099">
    <property type="entry name" value="UPF0053 PROTEIN YRKA"/>
    <property type="match status" value="1"/>
</dbReference>
<dbReference type="SUPFAM" id="SSF54631">
    <property type="entry name" value="CBS-domain pair"/>
    <property type="match status" value="1"/>
</dbReference>
<evidence type="ECO:0000256" key="4">
    <source>
        <dbReference type="ARBA" id="ARBA00022692"/>
    </source>
</evidence>
<evidence type="ECO:0000256" key="1">
    <source>
        <dbReference type="ARBA" id="ARBA00004651"/>
    </source>
</evidence>
<dbReference type="Gene3D" id="3.10.580.10">
    <property type="entry name" value="CBS-domain"/>
    <property type="match status" value="1"/>
</dbReference>
<dbReference type="InterPro" id="IPR002550">
    <property type="entry name" value="CNNM"/>
</dbReference>
<dbReference type="CDD" id="cd04590">
    <property type="entry name" value="CBS_pair_CorC_HlyC_assoc"/>
    <property type="match status" value="1"/>
</dbReference>
<gene>
    <name evidence="15" type="ORF">ACFQ04_17065</name>
</gene>
<evidence type="ECO:0000259" key="13">
    <source>
        <dbReference type="PROSITE" id="PS51371"/>
    </source>
</evidence>
<evidence type="ECO:0000256" key="6">
    <source>
        <dbReference type="ARBA" id="ARBA00022989"/>
    </source>
</evidence>
<name>A0ABW3GB83_9NOCA</name>
<dbReference type="SMART" id="SM01091">
    <property type="entry name" value="CorC_HlyC"/>
    <property type="match status" value="1"/>
</dbReference>
<dbReference type="PROSITE" id="PS51371">
    <property type="entry name" value="CBS"/>
    <property type="match status" value="1"/>
</dbReference>
<comment type="caution">
    <text evidence="15">The sequence shown here is derived from an EMBL/GenBank/DDBJ whole genome shotgun (WGS) entry which is preliminary data.</text>
</comment>
<dbReference type="Pfam" id="PF03471">
    <property type="entry name" value="CorC_HlyC"/>
    <property type="match status" value="1"/>
</dbReference>
<feature type="domain" description="CNNM transmembrane" evidence="14">
    <location>
        <begin position="3"/>
        <end position="207"/>
    </location>
</feature>
<dbReference type="InterPro" id="IPR036318">
    <property type="entry name" value="FAD-bd_PCMH-like_sf"/>
</dbReference>
<accession>A0ABW3GB83</accession>
<keyword evidence="6 10" id="KW-1133">Transmembrane helix</keyword>
<evidence type="ECO:0000256" key="2">
    <source>
        <dbReference type="ARBA" id="ARBA00006337"/>
    </source>
</evidence>
<comment type="subcellular location">
    <subcellularLocation>
        <location evidence="1">Cell membrane</location>
        <topology evidence="1">Multi-pass membrane protein</topology>
    </subcellularLocation>
</comment>
<protein>
    <submittedName>
        <fullName evidence="15">Hemolysin family protein</fullName>
    </submittedName>
</protein>
<dbReference type="RefSeq" id="WP_253648993.1">
    <property type="nucleotide sequence ID" value="NZ_BAAAMO010000007.1"/>
</dbReference>
<dbReference type="PANTHER" id="PTHR43099:SF6">
    <property type="entry name" value="UPF0053 PROTEIN RV1842C"/>
    <property type="match status" value="1"/>
</dbReference>
<evidence type="ECO:0000313" key="15">
    <source>
        <dbReference type="EMBL" id="MFD0927453.1"/>
    </source>
</evidence>
<dbReference type="Pfam" id="PF01595">
    <property type="entry name" value="CNNM"/>
    <property type="match status" value="1"/>
</dbReference>
<evidence type="ECO:0000256" key="10">
    <source>
        <dbReference type="PROSITE-ProRule" id="PRU01193"/>
    </source>
</evidence>
<dbReference type="InterPro" id="IPR005170">
    <property type="entry name" value="Transptr-assoc_dom"/>
</dbReference>
<dbReference type="Proteomes" id="UP001597068">
    <property type="component" value="Unassembled WGS sequence"/>
</dbReference>
<dbReference type="Pfam" id="PF00571">
    <property type="entry name" value="CBS"/>
    <property type="match status" value="2"/>
</dbReference>
<keyword evidence="16" id="KW-1185">Reference proteome</keyword>
<keyword evidence="8 10" id="KW-0472">Membrane</keyword>
<evidence type="ECO:0000313" key="16">
    <source>
        <dbReference type="Proteomes" id="UP001597068"/>
    </source>
</evidence>
<keyword evidence="3" id="KW-1003">Cell membrane</keyword>
<keyword evidence="7 9" id="KW-0129">CBS domain</keyword>